<feature type="region of interest" description="Disordered" evidence="1">
    <location>
        <begin position="1"/>
        <end position="24"/>
    </location>
</feature>
<gene>
    <name evidence="2" type="ORF">OVY01_03290</name>
</gene>
<evidence type="ECO:0000256" key="1">
    <source>
        <dbReference type="SAM" id="MobiDB-lite"/>
    </source>
</evidence>
<accession>A0ABT3ZK02</accession>
<dbReference type="Proteomes" id="UP001082899">
    <property type="component" value="Unassembled WGS sequence"/>
</dbReference>
<protein>
    <submittedName>
        <fullName evidence="2">Uncharacterized protein</fullName>
    </submittedName>
</protein>
<dbReference type="EMBL" id="JAPMXC010000001">
    <property type="protein sequence ID" value="MCY0386285.1"/>
    <property type="molecule type" value="Genomic_DNA"/>
</dbReference>
<evidence type="ECO:0000313" key="2">
    <source>
        <dbReference type="EMBL" id="MCY0386285.1"/>
    </source>
</evidence>
<sequence>MCIRHANAQQRRMVSRPPRDHEPSLPFFARQSSIKHTLTILENVQVALYNPVAFKQADVCAIQ</sequence>
<organism evidence="2 3">
    <name type="scientific">Robbsia betulipollinis</name>
    <dbReference type="NCBI Taxonomy" id="2981849"/>
    <lineage>
        <taxon>Bacteria</taxon>
        <taxon>Pseudomonadati</taxon>
        <taxon>Pseudomonadota</taxon>
        <taxon>Betaproteobacteria</taxon>
        <taxon>Burkholderiales</taxon>
        <taxon>Burkholderiaceae</taxon>
        <taxon>Robbsia</taxon>
    </lineage>
</organism>
<keyword evidence="3" id="KW-1185">Reference proteome</keyword>
<proteinExistence type="predicted"/>
<comment type="caution">
    <text evidence="2">The sequence shown here is derived from an EMBL/GenBank/DDBJ whole genome shotgun (WGS) entry which is preliminary data.</text>
</comment>
<name>A0ABT3ZK02_9BURK</name>
<reference evidence="2" key="1">
    <citation type="submission" date="2022-11" db="EMBL/GenBank/DDBJ databases">
        <title>Robbsia betulipollinis sp. nov., isolated from pollen of birch (Betula pendula).</title>
        <authorList>
            <person name="Shi H."/>
            <person name="Ambika Manirajan B."/>
            <person name="Ratering S."/>
            <person name="Geissler-Plaum R."/>
            <person name="Schnell S."/>
        </authorList>
    </citation>
    <scope>NUCLEOTIDE SEQUENCE</scope>
    <source>
        <strain evidence="2">Bb-Pol-6</strain>
    </source>
</reference>
<evidence type="ECO:0000313" key="3">
    <source>
        <dbReference type="Proteomes" id="UP001082899"/>
    </source>
</evidence>